<protein>
    <recommendedName>
        <fullName evidence="5">MYND finger</fullName>
    </recommendedName>
</protein>
<evidence type="ECO:0008006" key="5">
    <source>
        <dbReference type="Google" id="ProtNLM"/>
    </source>
</evidence>
<dbReference type="RefSeq" id="WP_018574049.1">
    <property type="nucleotide sequence ID" value="NZ_CP065725.1"/>
</dbReference>
<dbReference type="AlphaFoldDB" id="A0A378XFF3"/>
<dbReference type="NCBIfam" id="NF041023">
    <property type="entry name" value="PP0621_fam"/>
    <property type="match status" value="1"/>
</dbReference>
<sequence>MRFIILAAIIFIALLLINRALGNARQAIQRDKNQQRANNIKAVSIVKCAHCGVHLPENEAVHYHDQTWCSLEHAKEADKQ</sequence>
<dbReference type="OrthoDB" id="9814432at2"/>
<dbReference type="InterPro" id="IPR049708">
    <property type="entry name" value="PP0621-like"/>
</dbReference>
<accession>A0A378XFF3</accession>
<dbReference type="EMBL" id="CP065725">
    <property type="protein sequence ID" value="QPT41020.1"/>
    <property type="molecule type" value="Genomic_DNA"/>
</dbReference>
<evidence type="ECO:0000313" key="3">
    <source>
        <dbReference type="Proteomes" id="UP000254603"/>
    </source>
</evidence>
<evidence type="ECO:0000313" key="4">
    <source>
        <dbReference type="Proteomes" id="UP000594903"/>
    </source>
</evidence>
<dbReference type="Proteomes" id="UP000594903">
    <property type="component" value="Chromosome"/>
</dbReference>
<evidence type="ECO:0000313" key="2">
    <source>
        <dbReference type="EMBL" id="SUA53460.1"/>
    </source>
</evidence>
<reference evidence="2 3" key="1">
    <citation type="submission" date="2018-06" db="EMBL/GenBank/DDBJ databases">
        <authorList>
            <consortium name="Pathogen Informatics"/>
            <person name="Doyle S."/>
        </authorList>
    </citation>
    <scope>NUCLEOTIDE SEQUENCE [LARGE SCALE GENOMIC DNA]</scope>
    <source>
        <strain evidence="2 3">NCTC11997</strain>
    </source>
</reference>
<name>A0A378XFF3_9BURK</name>
<dbReference type="Proteomes" id="UP000254603">
    <property type="component" value="Unassembled WGS sequence"/>
</dbReference>
<dbReference type="EMBL" id="UGSB01000001">
    <property type="protein sequence ID" value="SUA53460.1"/>
    <property type="molecule type" value="Genomic_DNA"/>
</dbReference>
<gene>
    <name evidence="1" type="ORF">I6G29_05610</name>
    <name evidence="2" type="ORF">NCTC11997_01177</name>
</gene>
<organism evidence="2 3">
    <name type="scientific">Oligella ureolytica</name>
    <dbReference type="NCBI Taxonomy" id="90244"/>
    <lineage>
        <taxon>Bacteria</taxon>
        <taxon>Pseudomonadati</taxon>
        <taxon>Pseudomonadota</taxon>
        <taxon>Betaproteobacteria</taxon>
        <taxon>Burkholderiales</taxon>
        <taxon>Alcaligenaceae</taxon>
        <taxon>Oligella</taxon>
    </lineage>
</organism>
<evidence type="ECO:0000313" key="1">
    <source>
        <dbReference type="EMBL" id="QPT41020.1"/>
    </source>
</evidence>
<dbReference type="STRING" id="1122619.GCA_000373745_00865"/>
<reference evidence="1 4" key="2">
    <citation type="submission" date="2020-12" db="EMBL/GenBank/DDBJ databases">
        <title>FDA dAtabase for Regulatory Grade micrObial Sequences (FDA-ARGOS): Supporting development and validation of Infectious Disease Dx tests.</title>
        <authorList>
            <person name="Sproer C."/>
            <person name="Gronow S."/>
            <person name="Severitt S."/>
            <person name="Schroder I."/>
            <person name="Tallon L."/>
            <person name="Sadzewicz L."/>
            <person name="Zhao X."/>
            <person name="Boylan J."/>
            <person name="Ott S."/>
            <person name="Bowen H."/>
            <person name="Vavikolanu K."/>
            <person name="Mehta A."/>
            <person name="Aluvathingal J."/>
            <person name="Nadendla S."/>
            <person name="Lowell S."/>
            <person name="Myers T."/>
            <person name="Yan Y."/>
            <person name="Sichtig H."/>
        </authorList>
    </citation>
    <scope>NUCLEOTIDE SEQUENCE [LARGE SCALE GENOMIC DNA]</scope>
    <source>
        <strain evidence="1 4">FDAARGOS_872</strain>
    </source>
</reference>
<proteinExistence type="predicted"/>
<keyword evidence="4" id="KW-1185">Reference proteome</keyword>